<reference evidence="1" key="1">
    <citation type="journal article" date="2021" name="Proc. Natl. Acad. Sci. U.S.A.">
        <title>A Catalog of Tens of Thousands of Viruses from Human Metagenomes Reveals Hidden Associations with Chronic Diseases.</title>
        <authorList>
            <person name="Tisza M.J."/>
            <person name="Buck C.B."/>
        </authorList>
    </citation>
    <scope>NUCLEOTIDE SEQUENCE</scope>
    <source>
        <strain evidence="1">CtegP15</strain>
    </source>
</reference>
<sequence>MKSYNPTYGLWNDGEDEVKSSKKYGARALDTKTEEAIRANRVHECITYHADTELLKKGIIRKVDE</sequence>
<accession>A0A8S5P4J4</accession>
<organism evidence="1">
    <name type="scientific">Myoviridae sp. ctegP15</name>
    <dbReference type="NCBI Taxonomy" id="2825146"/>
    <lineage>
        <taxon>Viruses</taxon>
        <taxon>Duplodnaviria</taxon>
        <taxon>Heunggongvirae</taxon>
        <taxon>Uroviricota</taxon>
        <taxon>Caudoviricetes</taxon>
    </lineage>
</organism>
<evidence type="ECO:0000313" key="1">
    <source>
        <dbReference type="EMBL" id="DAE01116.1"/>
    </source>
</evidence>
<dbReference type="EMBL" id="BK015319">
    <property type="protein sequence ID" value="DAE01116.1"/>
    <property type="molecule type" value="Genomic_DNA"/>
</dbReference>
<name>A0A8S5P4J4_9CAUD</name>
<protein>
    <submittedName>
        <fullName evidence="1">Uncharacterized protein</fullName>
    </submittedName>
</protein>
<proteinExistence type="predicted"/>